<name>A0AAJ0AAI4_9PEZI</name>
<gene>
    <name evidence="1" type="ORF">BDP55DRAFT_638667</name>
</gene>
<accession>A0AAJ0AAI4</accession>
<evidence type="ECO:0000313" key="2">
    <source>
        <dbReference type="Proteomes" id="UP001224890"/>
    </source>
</evidence>
<comment type="caution">
    <text evidence="1">The sequence shown here is derived from an EMBL/GenBank/DDBJ whole genome shotgun (WGS) entry which is preliminary data.</text>
</comment>
<dbReference type="RefSeq" id="XP_060422254.1">
    <property type="nucleotide sequence ID" value="XM_060573145.1"/>
</dbReference>
<dbReference type="Proteomes" id="UP001224890">
    <property type="component" value="Unassembled WGS sequence"/>
</dbReference>
<dbReference type="EMBL" id="JAHMHR010000091">
    <property type="protein sequence ID" value="KAK1657490.1"/>
    <property type="molecule type" value="Genomic_DNA"/>
</dbReference>
<dbReference type="AlphaFoldDB" id="A0AAJ0AAI4"/>
<proteinExistence type="predicted"/>
<evidence type="ECO:0000313" key="1">
    <source>
        <dbReference type="EMBL" id="KAK1657490.1"/>
    </source>
</evidence>
<sequence length="198" mass="22337">MHGAFVIRPKDRALLAMRSKASSATAYTTSHWSWGTLLPPHLRRIFGAPVKIQHPDFSPLSFCQKAYPSPKKPVYDTRSLLASAISLAGDASNRNVEAAKVRPLIQLKSQLVSQRNVKETSTTRERRVRHFFVQNMTKRMKRQAVISACDFRVLYERSVPDLYGPSVDNPVRLNEVVVPAPACWRPVLTWCAGRIKTP</sequence>
<protein>
    <submittedName>
        <fullName evidence="1">Uncharacterized protein</fullName>
    </submittedName>
</protein>
<organism evidence="1 2">
    <name type="scientific">Colletotrichum godetiae</name>
    <dbReference type="NCBI Taxonomy" id="1209918"/>
    <lineage>
        <taxon>Eukaryota</taxon>
        <taxon>Fungi</taxon>
        <taxon>Dikarya</taxon>
        <taxon>Ascomycota</taxon>
        <taxon>Pezizomycotina</taxon>
        <taxon>Sordariomycetes</taxon>
        <taxon>Hypocreomycetidae</taxon>
        <taxon>Glomerellales</taxon>
        <taxon>Glomerellaceae</taxon>
        <taxon>Colletotrichum</taxon>
        <taxon>Colletotrichum acutatum species complex</taxon>
    </lineage>
</organism>
<reference evidence="1" key="1">
    <citation type="submission" date="2021-06" db="EMBL/GenBank/DDBJ databases">
        <title>Comparative genomics, transcriptomics and evolutionary studies reveal genomic signatures of adaptation to plant cell wall in hemibiotrophic fungi.</title>
        <authorList>
            <consortium name="DOE Joint Genome Institute"/>
            <person name="Baroncelli R."/>
            <person name="Diaz J.F."/>
            <person name="Benocci T."/>
            <person name="Peng M."/>
            <person name="Battaglia E."/>
            <person name="Haridas S."/>
            <person name="Andreopoulos W."/>
            <person name="Labutti K."/>
            <person name="Pangilinan J."/>
            <person name="Floch G.L."/>
            <person name="Makela M.R."/>
            <person name="Henrissat B."/>
            <person name="Grigoriev I.V."/>
            <person name="Crouch J.A."/>
            <person name="De Vries R.P."/>
            <person name="Sukno S.A."/>
            <person name="Thon M.R."/>
        </authorList>
    </citation>
    <scope>NUCLEOTIDE SEQUENCE</scope>
    <source>
        <strain evidence="1">CBS 193.32</strain>
    </source>
</reference>
<dbReference type="GeneID" id="85457671"/>
<keyword evidence="2" id="KW-1185">Reference proteome</keyword>